<sequence length="1300" mass="144047">MATLFGWILLLSSLPLSTALQWDDFTNNLATDLAPLIALFGEQVTKQFLSESLSTWDNVIFAMAPLGILTAVVSAIRVCGNSSLRAFIGRAQESPGAAEIELLSCTSDTTSELWHEGGIARVFGSPQILEVVKSETQDEDYKGPDCTAGIRLFSGAYNKGDWDYVKGAHQDLEKSQYHRPNLSLNVGIKRQPKIFTYVAAALGIILQTGVLVYAGLTAYVFPERFLTENGRPSEIYAFPFTLAGTILLCVGMFLCAFIIEQSTHEAHFKKMGKSKMYWVQPGGQKIGDQVFGSYIGYSNDSKYIISRPGDRNRFNRILWITVASTMLGFVVQFVGLRAMHYSVIMAQLGATLVMAIIRASLRAQREAEARYSMGMDSRDVDYCRDIVQGHELDFLAMKLEDVGGLVLSRQQTGRLSETESENLPTSSGIKSLIARARLARLTNGDQGPSWEGLRIREIVSQLQAAISGVMGLLSARLKGNTSKVNRLYWSIKIFDMSGDRAFYFRIWKEGLVWKSDDSELEAIVGVWAWSFLRTDRRSIGRLGQPNFRLITIAPDVNVGESEGRASFMGPVDEAKTWYQAWIQRGLVLEQGAFGQISPGTLFWAGRTGYRRPLFGFQVSQESGDRIPLFVTTQNSNLTMCAQDVFIAFLVAVLREVDDIGGMTTVRSSNGEDTFLLENSRVEEMANCFEDSGLGSREDAYMCMVPLLIRERKLPKMDETFATVRRNVKLLIKDGKFTEAEELLLQWIDSNSSIAETEKLYLEIAELYRKAMRHRNGGIQAFGFDGVCKLLDRVSKGNRDPATSKLVYQYGWIGLRIAMEIKDDEILERLKQHGATEDEVADYPDDSIDICGWAQKNDATVMRYLVGGRDYIVDWRRSDGRTALSWAAGCGNSDIVALLLEEGVDHNSVDAEGRTPLSFAAQNGHHSIVRMLLHEDTASLNVGLQGTPLILAAEGGHEECVRILLGEPDIKIYDDSGCTALDLAIENDFPGIAELLIEKKAYSDDDILFEWTERGGYHRVVDLVMEKIWKDSDIWRNPRLMLRMANKYSLVMSSLIKKGKIDLRKDGWYLLKQAVDRDRQKVAGVLLKEGAVYDGLLTQAINEGKLWVFELIAETRAGFTAYRATEAEEALANAVTRGYKRTAELLIKGGAPFNRMALLGIARVGDLEMLEMLIENSVNFELGDEATAALQEAALAGHGEVVELLIKRGVSLGCSLEHAAEGGHLEVAKRLLDAGADVNQGGGAALVAAAKYNQLAMVEFLVQHGADVNVRDREVFKIAIFRGAEMEQILSQGASPPQTLA</sequence>
<dbReference type="PANTHER" id="PTHR24198">
    <property type="entry name" value="ANKYRIN REPEAT AND PROTEIN KINASE DOMAIN-CONTAINING PROTEIN"/>
    <property type="match status" value="1"/>
</dbReference>
<proteinExistence type="predicted"/>
<evidence type="ECO:0000313" key="6">
    <source>
        <dbReference type="EMBL" id="KAK6335252.1"/>
    </source>
</evidence>
<organism evidence="6 7">
    <name type="scientific">Orbilia javanica</name>
    <dbReference type="NCBI Taxonomy" id="47235"/>
    <lineage>
        <taxon>Eukaryota</taxon>
        <taxon>Fungi</taxon>
        <taxon>Dikarya</taxon>
        <taxon>Ascomycota</taxon>
        <taxon>Pezizomycotina</taxon>
        <taxon>Orbiliomycetes</taxon>
        <taxon>Orbiliales</taxon>
        <taxon>Orbiliaceae</taxon>
        <taxon>Orbilia</taxon>
    </lineage>
</organism>
<keyword evidence="4" id="KW-0812">Transmembrane</keyword>
<dbReference type="SUPFAM" id="SSF48403">
    <property type="entry name" value="Ankyrin repeat"/>
    <property type="match status" value="2"/>
</dbReference>
<keyword evidence="5" id="KW-0732">Signal</keyword>
<dbReference type="SMART" id="SM00248">
    <property type="entry name" value="ANK"/>
    <property type="match status" value="10"/>
</dbReference>
<feature type="transmembrane region" description="Helical" evidence="4">
    <location>
        <begin position="317"/>
        <end position="335"/>
    </location>
</feature>
<keyword evidence="1" id="KW-0677">Repeat</keyword>
<dbReference type="EMBL" id="JAVHNR010000008">
    <property type="protein sequence ID" value="KAK6335252.1"/>
    <property type="molecule type" value="Genomic_DNA"/>
</dbReference>
<keyword evidence="7" id="KW-1185">Reference proteome</keyword>
<reference evidence="6 7" key="1">
    <citation type="submission" date="2019-10" db="EMBL/GenBank/DDBJ databases">
        <authorList>
            <person name="Palmer J.M."/>
        </authorList>
    </citation>
    <scope>NUCLEOTIDE SEQUENCE [LARGE SCALE GENOMIC DNA]</scope>
    <source>
        <strain evidence="6 7">TWF718</strain>
    </source>
</reference>
<protein>
    <submittedName>
        <fullName evidence="6">Uncharacterized protein</fullName>
    </submittedName>
</protein>
<dbReference type="PROSITE" id="PS50297">
    <property type="entry name" value="ANK_REP_REGION"/>
    <property type="match status" value="4"/>
</dbReference>
<accession>A0AAN8MIJ2</accession>
<feature type="repeat" description="ANK" evidence="3">
    <location>
        <begin position="1240"/>
        <end position="1272"/>
    </location>
</feature>
<evidence type="ECO:0000256" key="2">
    <source>
        <dbReference type="ARBA" id="ARBA00023043"/>
    </source>
</evidence>
<feature type="repeat" description="ANK" evidence="3">
    <location>
        <begin position="878"/>
        <end position="910"/>
    </location>
</feature>
<dbReference type="PRINTS" id="PR01415">
    <property type="entry name" value="ANKYRIN"/>
</dbReference>
<feature type="transmembrane region" description="Helical" evidence="4">
    <location>
        <begin position="59"/>
        <end position="80"/>
    </location>
</feature>
<gene>
    <name evidence="6" type="ORF">TWF718_010686</name>
</gene>
<evidence type="ECO:0000256" key="5">
    <source>
        <dbReference type="SAM" id="SignalP"/>
    </source>
</evidence>
<keyword evidence="2 3" id="KW-0040">ANK repeat</keyword>
<evidence type="ECO:0000256" key="4">
    <source>
        <dbReference type="SAM" id="Phobius"/>
    </source>
</evidence>
<feature type="transmembrane region" description="Helical" evidence="4">
    <location>
        <begin position="236"/>
        <end position="259"/>
    </location>
</feature>
<evidence type="ECO:0000256" key="3">
    <source>
        <dbReference type="PROSITE-ProRule" id="PRU00023"/>
    </source>
</evidence>
<name>A0AAN8MIJ2_9PEZI</name>
<evidence type="ECO:0000256" key="1">
    <source>
        <dbReference type="ARBA" id="ARBA00022737"/>
    </source>
</evidence>
<dbReference type="Gene3D" id="1.25.40.20">
    <property type="entry name" value="Ankyrin repeat-containing domain"/>
    <property type="match status" value="3"/>
</dbReference>
<dbReference type="Pfam" id="PF12796">
    <property type="entry name" value="Ank_2"/>
    <property type="match status" value="4"/>
</dbReference>
<keyword evidence="4" id="KW-1133">Transmembrane helix</keyword>
<feature type="repeat" description="ANK" evidence="3">
    <location>
        <begin position="911"/>
        <end position="932"/>
    </location>
</feature>
<evidence type="ECO:0000313" key="7">
    <source>
        <dbReference type="Proteomes" id="UP001313282"/>
    </source>
</evidence>
<dbReference type="Proteomes" id="UP001313282">
    <property type="component" value="Unassembled WGS sequence"/>
</dbReference>
<dbReference type="InterPro" id="IPR036770">
    <property type="entry name" value="Ankyrin_rpt-contain_sf"/>
</dbReference>
<keyword evidence="4" id="KW-0472">Membrane</keyword>
<feature type="transmembrane region" description="Helical" evidence="4">
    <location>
        <begin position="194"/>
        <end position="216"/>
    </location>
</feature>
<dbReference type="InterPro" id="IPR002110">
    <property type="entry name" value="Ankyrin_rpt"/>
</dbReference>
<dbReference type="PROSITE" id="PS50088">
    <property type="entry name" value="ANK_REPEAT"/>
    <property type="match status" value="4"/>
</dbReference>
<comment type="caution">
    <text evidence="6">The sequence shown here is derived from an EMBL/GenBank/DDBJ whole genome shotgun (WGS) entry which is preliminary data.</text>
</comment>
<feature type="signal peptide" evidence="5">
    <location>
        <begin position="1"/>
        <end position="19"/>
    </location>
</feature>
<dbReference type="PANTHER" id="PTHR24198:SF165">
    <property type="entry name" value="ANKYRIN REPEAT-CONTAINING PROTEIN-RELATED"/>
    <property type="match status" value="1"/>
</dbReference>
<feature type="repeat" description="ANK" evidence="3">
    <location>
        <begin position="1215"/>
        <end position="1242"/>
    </location>
</feature>
<feature type="chain" id="PRO_5042904504" evidence="5">
    <location>
        <begin position="20"/>
        <end position="1300"/>
    </location>
</feature>